<dbReference type="InterPro" id="IPR018499">
    <property type="entry name" value="Tetraspanin/Peripherin"/>
</dbReference>
<proteinExistence type="predicted"/>
<keyword evidence="2 5" id="KW-0812">Transmembrane</keyword>
<dbReference type="GO" id="GO:0016020">
    <property type="term" value="C:membrane"/>
    <property type="evidence" value="ECO:0007669"/>
    <property type="project" value="UniProtKB-SubCell"/>
</dbReference>
<keyword evidence="3 5" id="KW-1133">Transmembrane helix</keyword>
<name>A0ABD1KUL5_9TELE</name>
<evidence type="ECO:0000256" key="5">
    <source>
        <dbReference type="SAM" id="Phobius"/>
    </source>
</evidence>
<dbReference type="PANTHER" id="PTHR19282:SF544">
    <property type="entry name" value="TETRASPANIN"/>
    <property type="match status" value="1"/>
</dbReference>
<comment type="caution">
    <text evidence="6">The sequence shown here is derived from an EMBL/GenBank/DDBJ whole genome shotgun (WGS) entry which is preliminary data.</text>
</comment>
<evidence type="ECO:0000256" key="4">
    <source>
        <dbReference type="ARBA" id="ARBA00023136"/>
    </source>
</evidence>
<reference evidence="6 7" key="1">
    <citation type="submission" date="2024-09" db="EMBL/GenBank/DDBJ databases">
        <title>A chromosome-level genome assembly of Gray's grenadier anchovy, Coilia grayii.</title>
        <authorList>
            <person name="Fu Z."/>
        </authorList>
    </citation>
    <scope>NUCLEOTIDE SEQUENCE [LARGE SCALE GENOMIC DNA]</scope>
    <source>
        <strain evidence="6">G4</strain>
        <tissue evidence="6">Muscle</tissue>
    </source>
</reference>
<evidence type="ECO:0008006" key="8">
    <source>
        <dbReference type="Google" id="ProtNLM"/>
    </source>
</evidence>
<sequence length="248" mass="27178">MVPINTNLKRAFIAVDVIIGILGAIWLILSLFSHGAYHNEAENDFVMAGVKMFSVFYAIGVGIMAMSALALYGILKKKQWPLIVFSVGISLMSVLLLVVGVPAAILPTKVKHSYDLHKAGDDLKKTFDEIQTELYCCGSTTGYSDWGGAIPTSCHCPTSPEAFMQCTPVTIDEKEVLVYGQPCAQYLFKIFIPMSHLYTGVAFTYLLFVVVGLALAIAVLCQMRKKTIAAPVTFTTHQSDLKYSQLSY</sequence>
<dbReference type="PANTHER" id="PTHR19282">
    <property type="entry name" value="TETRASPANIN"/>
    <property type="match status" value="1"/>
</dbReference>
<protein>
    <recommendedName>
        <fullName evidence="8">Tetraspanin</fullName>
    </recommendedName>
</protein>
<feature type="transmembrane region" description="Helical" evidence="5">
    <location>
        <begin position="197"/>
        <end position="221"/>
    </location>
</feature>
<accession>A0ABD1KUL5</accession>
<dbReference type="Pfam" id="PF00335">
    <property type="entry name" value="Tetraspanin"/>
    <property type="match status" value="1"/>
</dbReference>
<dbReference type="EMBL" id="JBHFQA010000002">
    <property type="protein sequence ID" value="KAL2102848.1"/>
    <property type="molecule type" value="Genomic_DNA"/>
</dbReference>
<comment type="subcellular location">
    <subcellularLocation>
        <location evidence="1">Membrane</location>
        <topology evidence="1">Multi-pass membrane protein</topology>
    </subcellularLocation>
</comment>
<organism evidence="6 7">
    <name type="scientific">Coilia grayii</name>
    <name type="common">Gray's grenadier anchovy</name>
    <dbReference type="NCBI Taxonomy" id="363190"/>
    <lineage>
        <taxon>Eukaryota</taxon>
        <taxon>Metazoa</taxon>
        <taxon>Chordata</taxon>
        <taxon>Craniata</taxon>
        <taxon>Vertebrata</taxon>
        <taxon>Euteleostomi</taxon>
        <taxon>Actinopterygii</taxon>
        <taxon>Neopterygii</taxon>
        <taxon>Teleostei</taxon>
        <taxon>Clupei</taxon>
        <taxon>Clupeiformes</taxon>
        <taxon>Clupeoidei</taxon>
        <taxon>Engraulidae</taxon>
        <taxon>Coilinae</taxon>
        <taxon>Coilia</taxon>
    </lineage>
</organism>
<feature type="transmembrane region" description="Helical" evidence="5">
    <location>
        <begin position="52"/>
        <end position="75"/>
    </location>
</feature>
<evidence type="ECO:0000313" key="7">
    <source>
        <dbReference type="Proteomes" id="UP001591681"/>
    </source>
</evidence>
<keyword evidence="4 5" id="KW-0472">Membrane</keyword>
<dbReference type="AlphaFoldDB" id="A0ABD1KUL5"/>
<dbReference type="Gene3D" id="1.10.1450.10">
    <property type="entry name" value="Tetraspanin"/>
    <property type="match status" value="1"/>
</dbReference>
<dbReference type="InterPro" id="IPR008952">
    <property type="entry name" value="Tetraspanin_EC2_sf"/>
</dbReference>
<dbReference type="Proteomes" id="UP001591681">
    <property type="component" value="Unassembled WGS sequence"/>
</dbReference>
<evidence type="ECO:0000256" key="2">
    <source>
        <dbReference type="ARBA" id="ARBA00022692"/>
    </source>
</evidence>
<evidence type="ECO:0000256" key="1">
    <source>
        <dbReference type="ARBA" id="ARBA00004141"/>
    </source>
</evidence>
<evidence type="ECO:0000313" key="6">
    <source>
        <dbReference type="EMBL" id="KAL2102848.1"/>
    </source>
</evidence>
<gene>
    <name evidence="6" type="ORF">ACEWY4_002016</name>
</gene>
<feature type="transmembrane region" description="Helical" evidence="5">
    <location>
        <begin position="82"/>
        <end position="106"/>
    </location>
</feature>
<keyword evidence="7" id="KW-1185">Reference proteome</keyword>
<evidence type="ECO:0000256" key="3">
    <source>
        <dbReference type="ARBA" id="ARBA00022989"/>
    </source>
</evidence>
<feature type="transmembrane region" description="Helical" evidence="5">
    <location>
        <begin position="12"/>
        <end position="32"/>
    </location>
</feature>
<dbReference type="SUPFAM" id="SSF48652">
    <property type="entry name" value="Tetraspanin"/>
    <property type="match status" value="1"/>
</dbReference>